<dbReference type="Proteomes" id="UP000441102">
    <property type="component" value="Unassembled WGS sequence"/>
</dbReference>
<reference evidence="1 3" key="1">
    <citation type="submission" date="2019-09" db="EMBL/GenBank/DDBJ databases">
        <title>Taxonomic organization of the family Brucellaceae based on a phylogenomic approach.</title>
        <authorList>
            <person name="Leclercq S."/>
            <person name="Cloeckaert A."/>
            <person name="Zygmunt M.S."/>
        </authorList>
    </citation>
    <scope>NUCLEOTIDE SEQUENCE [LARGE SCALE GENOMIC DNA]</scope>
    <source>
        <strain evidence="1 3">CCUG 34461</strain>
    </source>
</reference>
<comment type="caution">
    <text evidence="1">The sequence shown here is derived from an EMBL/GenBank/DDBJ whole genome shotgun (WGS) entry which is preliminary data.</text>
</comment>
<evidence type="ECO:0000313" key="1">
    <source>
        <dbReference type="EMBL" id="KAB2803495.1"/>
    </source>
</evidence>
<dbReference type="GeneID" id="61317395"/>
<gene>
    <name evidence="1" type="ORF">F9L06_04965</name>
    <name evidence="2" type="ORF">IH622_23625</name>
</gene>
<reference evidence="2" key="2">
    <citation type="submission" date="2020-09" db="EMBL/GenBank/DDBJ databases">
        <authorList>
            <person name="Dalcin Martins P."/>
        </authorList>
    </citation>
    <scope>NUCLEOTIDE SEQUENCE</scope>
    <source>
        <strain evidence="2">MAG47</strain>
    </source>
</reference>
<accession>A0A6I0E0E8</accession>
<evidence type="ECO:0000313" key="3">
    <source>
        <dbReference type="Proteomes" id="UP000441102"/>
    </source>
</evidence>
<sequence>MALTVSKARYRYRPSAKYGAARVIAYMDRQYTHALVLDAKTDCCDTGRVSHVTRFFEMIEINDVKQAAARPIGVKGRIQSANA</sequence>
<dbReference type="Proteomes" id="UP000642265">
    <property type="component" value="Unassembled WGS sequence"/>
</dbReference>
<dbReference type="AlphaFoldDB" id="A0A6I0E0E8"/>
<reference evidence="2" key="3">
    <citation type="submission" date="2020-10" db="EMBL/GenBank/DDBJ databases">
        <title>Enrichment of novel Verrucomicrobia, Bacteroidetes and Krumholzibacteria in an oxygen-limited, methane- and iron-fed bioreactor inoculated with Bothnian Sea sediments.</title>
        <authorList>
            <person name="Martins P.D."/>
            <person name="de Jong A."/>
            <person name="Lenstra W.K."/>
            <person name="van Helmond N.A.G.M."/>
            <person name="Slomp C.P."/>
            <person name="Jetten M.S.M."/>
            <person name="Welte C.U."/>
            <person name="Rasigraf O."/>
        </authorList>
    </citation>
    <scope>NUCLEOTIDE SEQUENCE</scope>
    <source>
        <strain evidence="2">MAG47</strain>
    </source>
</reference>
<name>A0A6I0E0E8_BRUAN</name>
<protein>
    <submittedName>
        <fullName evidence="1">Uncharacterized protein</fullName>
    </submittedName>
</protein>
<dbReference type="EMBL" id="JACZKO010000065">
    <property type="protein sequence ID" value="MBE0563783.1"/>
    <property type="molecule type" value="Genomic_DNA"/>
</dbReference>
<dbReference type="RefSeq" id="WP_029376105.1">
    <property type="nucleotide sequence ID" value="NZ_CP044970.1"/>
</dbReference>
<evidence type="ECO:0000313" key="2">
    <source>
        <dbReference type="EMBL" id="MBE0563783.1"/>
    </source>
</evidence>
<organism evidence="1 3">
    <name type="scientific">Brucella anthropi</name>
    <name type="common">Ochrobactrum anthropi</name>
    <dbReference type="NCBI Taxonomy" id="529"/>
    <lineage>
        <taxon>Bacteria</taxon>
        <taxon>Pseudomonadati</taxon>
        <taxon>Pseudomonadota</taxon>
        <taxon>Alphaproteobacteria</taxon>
        <taxon>Hyphomicrobiales</taxon>
        <taxon>Brucellaceae</taxon>
        <taxon>Brucella/Ochrobactrum group</taxon>
        <taxon>Brucella</taxon>
    </lineage>
</organism>
<proteinExistence type="predicted"/>
<dbReference type="EMBL" id="WBWX01000001">
    <property type="protein sequence ID" value="KAB2803495.1"/>
    <property type="molecule type" value="Genomic_DNA"/>
</dbReference>